<name>A0A6P8YT73_THRPL</name>
<keyword evidence="5 6" id="KW-0472">Membrane</keyword>
<dbReference type="GO" id="GO:0005886">
    <property type="term" value="C:plasma membrane"/>
    <property type="evidence" value="ECO:0007669"/>
    <property type="project" value="UniProtKB-SubCell"/>
</dbReference>
<evidence type="ECO:0000256" key="4">
    <source>
        <dbReference type="ARBA" id="ARBA00022989"/>
    </source>
</evidence>
<evidence type="ECO:0000256" key="5">
    <source>
        <dbReference type="ARBA" id="ARBA00023136"/>
    </source>
</evidence>
<comment type="caution">
    <text evidence="6">Lacks conserved residue(s) required for the propagation of feature annotation.</text>
</comment>
<feature type="transmembrane region" description="Helical" evidence="6">
    <location>
        <begin position="295"/>
        <end position="313"/>
    </location>
</feature>
<comment type="function">
    <text evidence="6">Gustatory receptor which mediates acceptance or avoidance behavior, depending on its substrates.</text>
</comment>
<feature type="transmembrane region" description="Helical" evidence="6">
    <location>
        <begin position="325"/>
        <end position="345"/>
    </location>
</feature>
<comment type="similarity">
    <text evidence="6">Belongs to the insect chemoreceptor superfamily. Gustatory receptor (GR) family.</text>
</comment>
<feature type="region of interest" description="Disordered" evidence="7">
    <location>
        <begin position="35"/>
        <end position="55"/>
    </location>
</feature>
<dbReference type="InParanoid" id="A0A6P8YT73"/>
<gene>
    <name evidence="9" type="primary">LOC117644782</name>
</gene>
<keyword evidence="6" id="KW-0675">Receptor</keyword>
<dbReference type="InterPro" id="IPR013604">
    <property type="entry name" value="7TM_chemorcpt"/>
</dbReference>
<sequence length="440" mass="48978">MKPNQKSSQWPCPQHLKPKVWPGYHPRFNPSRSPTVATIAWPPSPPGSDEEPDDHPSDVLAYDPALLKNNALASTVVVMAFMGVMPVLIKTKRFCLRSTLPLCMLAYAALWCSALHILVHKVPVALAGDLDMDVRMLAIEVSVHLVPLCYVPVVWLQSRNISRITVAYFKFRSAIMSPADRAQLGRRRLVYALCTSVFAGTAIALVVGAALFVPELHVTVVDIPVLAYTNLVQTVLWWNMAIQLLQSKVMGQSVLANLQKLAGSGAVTAAAVRANRGHWVRVRDMLGYDDVKANAVYVLNMVYLLAQCTMVSFETMSFYSAGNRWAYTMHGVFAVIYLLEICTLCDFAHRAVELMTDPFVATLDTLSLNDLDRETHTEVCFFYNTIIAKRPYCSIRGFACLDRPFLASIITTIVSYLIFLAQFRAEDEEDELVPTTTTPL</sequence>
<keyword evidence="4 6" id="KW-1133">Transmembrane helix</keyword>
<proteinExistence type="inferred from homology"/>
<feature type="transmembrane region" description="Helical" evidence="6">
    <location>
        <begin position="134"/>
        <end position="156"/>
    </location>
</feature>
<keyword evidence="2 6" id="KW-1003">Cell membrane</keyword>
<dbReference type="Pfam" id="PF08395">
    <property type="entry name" value="7tm_7"/>
    <property type="match status" value="1"/>
</dbReference>
<evidence type="ECO:0000256" key="3">
    <source>
        <dbReference type="ARBA" id="ARBA00022692"/>
    </source>
</evidence>
<dbReference type="GO" id="GO:0007165">
    <property type="term" value="P:signal transduction"/>
    <property type="evidence" value="ECO:0007669"/>
    <property type="project" value="UniProtKB-KW"/>
</dbReference>
<evidence type="ECO:0000313" key="8">
    <source>
        <dbReference type="Proteomes" id="UP000515158"/>
    </source>
</evidence>
<dbReference type="OrthoDB" id="6625921at2759"/>
<feature type="transmembrane region" description="Helical" evidence="6">
    <location>
        <begin position="71"/>
        <end position="89"/>
    </location>
</feature>
<evidence type="ECO:0000256" key="7">
    <source>
        <dbReference type="SAM" id="MobiDB-lite"/>
    </source>
</evidence>
<evidence type="ECO:0000256" key="2">
    <source>
        <dbReference type="ARBA" id="ARBA00022475"/>
    </source>
</evidence>
<dbReference type="AlphaFoldDB" id="A0A6P8YT73"/>
<protein>
    <recommendedName>
        <fullName evidence="6">Gustatory receptor</fullName>
    </recommendedName>
</protein>
<dbReference type="GeneID" id="117644782"/>
<reference evidence="9" key="1">
    <citation type="submission" date="2025-08" db="UniProtKB">
        <authorList>
            <consortium name="RefSeq"/>
        </authorList>
    </citation>
    <scope>IDENTIFICATION</scope>
    <source>
        <tissue evidence="9">Total insect</tissue>
    </source>
</reference>
<feature type="transmembrane region" description="Helical" evidence="6">
    <location>
        <begin position="101"/>
        <end position="119"/>
    </location>
</feature>
<accession>A0A6P8YT73</accession>
<feature type="transmembrane region" description="Helical" evidence="6">
    <location>
        <begin position="405"/>
        <end position="423"/>
    </location>
</feature>
<dbReference type="RefSeq" id="XP_034240291.1">
    <property type="nucleotide sequence ID" value="XM_034384400.1"/>
</dbReference>
<keyword evidence="6" id="KW-0807">Transducer</keyword>
<feature type="transmembrane region" description="Helical" evidence="6">
    <location>
        <begin position="189"/>
        <end position="213"/>
    </location>
</feature>
<dbReference type="KEGG" id="tpal:117644782"/>
<feature type="transmembrane region" description="Helical" evidence="6">
    <location>
        <begin position="225"/>
        <end position="245"/>
    </location>
</feature>
<evidence type="ECO:0000256" key="1">
    <source>
        <dbReference type="ARBA" id="ARBA00004651"/>
    </source>
</evidence>
<dbReference type="GO" id="GO:0050909">
    <property type="term" value="P:sensory perception of taste"/>
    <property type="evidence" value="ECO:0007669"/>
    <property type="project" value="InterPro"/>
</dbReference>
<evidence type="ECO:0000256" key="6">
    <source>
        <dbReference type="RuleBase" id="RU363108"/>
    </source>
</evidence>
<dbReference type="Proteomes" id="UP000515158">
    <property type="component" value="Unplaced"/>
</dbReference>
<keyword evidence="3 6" id="KW-0812">Transmembrane</keyword>
<keyword evidence="8" id="KW-1185">Reference proteome</keyword>
<comment type="subcellular location">
    <subcellularLocation>
        <location evidence="1 6">Cell membrane</location>
        <topology evidence="1 6">Multi-pass membrane protein</topology>
    </subcellularLocation>
</comment>
<evidence type="ECO:0000313" key="9">
    <source>
        <dbReference type="RefSeq" id="XP_034240291.1"/>
    </source>
</evidence>
<organism evidence="9">
    <name type="scientific">Thrips palmi</name>
    <name type="common">Melon thrips</name>
    <dbReference type="NCBI Taxonomy" id="161013"/>
    <lineage>
        <taxon>Eukaryota</taxon>
        <taxon>Metazoa</taxon>
        <taxon>Ecdysozoa</taxon>
        <taxon>Arthropoda</taxon>
        <taxon>Hexapoda</taxon>
        <taxon>Insecta</taxon>
        <taxon>Pterygota</taxon>
        <taxon>Neoptera</taxon>
        <taxon>Paraneoptera</taxon>
        <taxon>Thysanoptera</taxon>
        <taxon>Terebrantia</taxon>
        <taxon>Thripoidea</taxon>
        <taxon>Thripidae</taxon>
        <taxon>Thrips</taxon>
    </lineage>
</organism>